<dbReference type="InterPro" id="IPR027813">
    <property type="entry name" value="DUF4642"/>
</dbReference>
<dbReference type="CDD" id="cd00167">
    <property type="entry name" value="SANT"/>
    <property type="match status" value="1"/>
</dbReference>
<dbReference type="STRING" id="246437.L9KK55"/>
<dbReference type="Pfam" id="PF11822">
    <property type="entry name" value="BTB_SANBR"/>
    <property type="match status" value="1"/>
</dbReference>
<dbReference type="Proteomes" id="UP000011518">
    <property type="component" value="Unassembled WGS sequence"/>
</dbReference>
<reference evidence="4" key="1">
    <citation type="submission" date="2012-07" db="EMBL/GenBank/DDBJ databases">
        <title>Genome of the Chinese tree shrew, a rising model animal genetically related to primates.</title>
        <authorList>
            <person name="Zhang G."/>
            <person name="Fan Y."/>
            <person name="Yao Y."/>
            <person name="Huang Z."/>
        </authorList>
    </citation>
    <scope>NUCLEOTIDE SEQUENCE [LARGE SCALE GENOMIC DNA]</scope>
</reference>
<organism evidence="3 4">
    <name type="scientific">Tupaia chinensis</name>
    <name type="common">Chinese tree shrew</name>
    <name type="synonym">Tupaia belangeri chinensis</name>
    <dbReference type="NCBI Taxonomy" id="246437"/>
    <lineage>
        <taxon>Eukaryota</taxon>
        <taxon>Metazoa</taxon>
        <taxon>Chordata</taxon>
        <taxon>Craniata</taxon>
        <taxon>Vertebrata</taxon>
        <taxon>Euteleostomi</taxon>
        <taxon>Mammalia</taxon>
        <taxon>Eutheria</taxon>
        <taxon>Euarchontoglires</taxon>
        <taxon>Scandentia</taxon>
        <taxon>Tupaiidae</taxon>
        <taxon>Tupaia</taxon>
    </lineage>
</organism>
<keyword evidence="4" id="KW-1185">Reference proteome</keyword>
<dbReference type="InterPro" id="IPR045902">
    <property type="entry name" value="SANBR-like"/>
</dbReference>
<feature type="compositionally biased region" description="Acidic residues" evidence="1">
    <location>
        <begin position="352"/>
        <end position="373"/>
    </location>
</feature>
<evidence type="ECO:0000259" key="2">
    <source>
        <dbReference type="Pfam" id="PF11822"/>
    </source>
</evidence>
<dbReference type="InterPro" id="IPR021777">
    <property type="entry name" value="SANBR_BTB"/>
</dbReference>
<feature type="compositionally biased region" description="Basic residues" evidence="1">
    <location>
        <begin position="377"/>
        <end position="392"/>
    </location>
</feature>
<feature type="region of interest" description="Disordered" evidence="1">
    <location>
        <begin position="483"/>
        <end position="572"/>
    </location>
</feature>
<feature type="region of interest" description="Disordered" evidence="1">
    <location>
        <begin position="352"/>
        <end position="434"/>
    </location>
</feature>
<dbReference type="PANTHER" id="PTHR20946">
    <property type="entry name" value="SANT AND BTB DOMAIN REGULATOR OF CLASS SWITCH RECOMBINATION"/>
    <property type="match status" value="1"/>
</dbReference>
<dbReference type="FunCoup" id="L9KK55">
    <property type="interactions" value="602"/>
</dbReference>
<dbReference type="eggNOG" id="ENOG502QRE4">
    <property type="taxonomic scope" value="Eukaryota"/>
</dbReference>
<dbReference type="PANTHER" id="PTHR20946:SF0">
    <property type="entry name" value="SANT AND BTB DOMAIN REGULATOR OF CLASS SWITCH RECOMBINATION"/>
    <property type="match status" value="1"/>
</dbReference>
<dbReference type="EMBL" id="KB320782">
    <property type="protein sequence ID" value="ELW63345.1"/>
    <property type="molecule type" value="Genomic_DNA"/>
</dbReference>
<dbReference type="InterPro" id="IPR001005">
    <property type="entry name" value="SANT/Myb"/>
</dbReference>
<dbReference type="CDD" id="cd14733">
    <property type="entry name" value="BACK"/>
    <property type="match status" value="1"/>
</dbReference>
<dbReference type="InParanoid" id="L9KK55"/>
<dbReference type="Pfam" id="PF15484">
    <property type="entry name" value="DUF4642"/>
    <property type="match status" value="1"/>
</dbReference>
<evidence type="ECO:0000313" key="3">
    <source>
        <dbReference type="EMBL" id="ELW63345.1"/>
    </source>
</evidence>
<feature type="compositionally biased region" description="Basic and acidic residues" evidence="1">
    <location>
        <begin position="498"/>
        <end position="511"/>
    </location>
</feature>
<feature type="compositionally biased region" description="Basic and acidic residues" evidence="1">
    <location>
        <begin position="401"/>
        <end position="412"/>
    </location>
</feature>
<accession>L9KK55</accession>
<protein>
    <recommendedName>
        <fullName evidence="2">SANT and BTB domain-containing protein</fullName>
    </recommendedName>
</protein>
<evidence type="ECO:0000256" key="1">
    <source>
        <dbReference type="SAM" id="MobiDB-lite"/>
    </source>
</evidence>
<gene>
    <name evidence="3" type="ORF">TREES_T100000690</name>
</gene>
<reference evidence="4" key="2">
    <citation type="journal article" date="2013" name="Nat. Commun.">
        <title>Genome of the Chinese tree shrew.</title>
        <authorList>
            <person name="Fan Y."/>
            <person name="Huang Z.Y."/>
            <person name="Cao C.C."/>
            <person name="Chen C.S."/>
            <person name="Chen Y.X."/>
            <person name="Fan D.D."/>
            <person name="He J."/>
            <person name="Hou H.L."/>
            <person name="Hu L."/>
            <person name="Hu X.T."/>
            <person name="Jiang X.T."/>
            <person name="Lai R."/>
            <person name="Lang Y.S."/>
            <person name="Liang B."/>
            <person name="Liao S.G."/>
            <person name="Mu D."/>
            <person name="Ma Y.Y."/>
            <person name="Niu Y.Y."/>
            <person name="Sun X.Q."/>
            <person name="Xia J.Q."/>
            <person name="Xiao J."/>
            <person name="Xiong Z.Q."/>
            <person name="Xu L."/>
            <person name="Yang L."/>
            <person name="Zhang Y."/>
            <person name="Zhao W."/>
            <person name="Zhao X.D."/>
            <person name="Zheng Y.T."/>
            <person name="Zhou J.M."/>
            <person name="Zhu Y.B."/>
            <person name="Zhang G.J."/>
            <person name="Wang J."/>
            <person name="Yao Y.G."/>
        </authorList>
    </citation>
    <scope>NUCLEOTIDE SEQUENCE [LARGE SCALE GENOMIC DNA]</scope>
</reference>
<feature type="domain" description="SANT and BTB" evidence="2">
    <location>
        <begin position="112"/>
        <end position="137"/>
    </location>
</feature>
<proteinExistence type="predicted"/>
<dbReference type="AlphaFoldDB" id="L9KK55"/>
<sequence length="572" mass="64658">MSRGYSENNNFLNNNNQMVLDMILYPLIGIPQTINWETIARLVPGLTPKDCAKRFDELKSSGSSPVDNQYNPLMAAGESPVETLATYIKASLLDTHGEFQETPAGQDASSLTEPANVISILISSEFLKMDSLVEQCIQYCHKNMNAIVATPCNMNCINANLLTRIADLFTHNEVDDLKDKKDKFRRDKTWDVHEYSNSLFEELKSWRDVYWRLWGTVNWLTCSRCYQAFLCIEFSHCQYHSETVVYPTAASSGCKVKDHMVAVRDHGEGGDLLSCPTTRILDDLQKHKDVIVVPFSKDTVSDPGVGPCDEKGLECDALLEPNTLWGPKTGELNAFLSLKNWTLQLKQQSLFSEEEEYTTGSEVTEDEVGDEEEVSKKQRKKEKPKKFTKQPKKPISSPCTQKKEKALEKSASRDVSPFIFQGNRGEETSVPCTDAHRGEDCLAANVERKNSGEQEKILMEIINLNAPMRPGILVQRRSKEEVATALENREDGEAEEEDKTKERQEPKHAEETGQEGDNLQKEHIPATRTTSVVDNQKRPLKGVTFSREVIVVDLGNQYPGPRSYTREHKERK</sequence>
<evidence type="ECO:0000313" key="4">
    <source>
        <dbReference type="Proteomes" id="UP000011518"/>
    </source>
</evidence>
<name>L9KK55_TUPCH</name>